<accession>A0A1T5ET15</accession>
<keyword evidence="3" id="KW-1185">Reference proteome</keyword>
<evidence type="ECO:0000259" key="1">
    <source>
        <dbReference type="Pfam" id="PF08241"/>
    </source>
</evidence>
<dbReference type="InterPro" id="IPR029063">
    <property type="entry name" value="SAM-dependent_MTases_sf"/>
</dbReference>
<protein>
    <submittedName>
        <fullName evidence="2">Phosphatidylethanolamine/phosphatidyl-N-methylethanolamine N-methyltransferase</fullName>
    </submittedName>
</protein>
<organism evidence="2 3">
    <name type="scientific">Daejeonella lutea</name>
    <dbReference type="NCBI Taxonomy" id="572036"/>
    <lineage>
        <taxon>Bacteria</taxon>
        <taxon>Pseudomonadati</taxon>
        <taxon>Bacteroidota</taxon>
        <taxon>Sphingobacteriia</taxon>
        <taxon>Sphingobacteriales</taxon>
        <taxon>Sphingobacteriaceae</taxon>
        <taxon>Daejeonella</taxon>
    </lineage>
</organism>
<dbReference type="AlphaFoldDB" id="A0A1T5ET15"/>
<dbReference type="InterPro" id="IPR052356">
    <property type="entry name" value="Thiol_S-MT"/>
</dbReference>
<evidence type="ECO:0000313" key="3">
    <source>
        <dbReference type="Proteomes" id="UP000189981"/>
    </source>
</evidence>
<dbReference type="PANTHER" id="PTHR45036:SF1">
    <property type="entry name" value="METHYLTRANSFERASE LIKE 7A"/>
    <property type="match status" value="1"/>
</dbReference>
<sequence>MTRTADFYNCFSFFYPVVDVFLKPQKRRLYSEINELPSGRLLEIGLGNGLHLPLYKTHQITGIDTSSAMLCIAAKRKPENVELLQMNGESLLFRDGTFDYVVLSHVIAVVDKPDKLLIEIHRVLKPDGRVFILNHFTPENWLRFVDKMFQPISRLFHFNSVFHIQSLPSIVNFNLIDEISFGSLSYFKLKIYGKA</sequence>
<evidence type="ECO:0000313" key="2">
    <source>
        <dbReference type="EMBL" id="SKB87076.1"/>
    </source>
</evidence>
<dbReference type="Gene3D" id="3.40.50.150">
    <property type="entry name" value="Vaccinia Virus protein VP39"/>
    <property type="match status" value="1"/>
</dbReference>
<dbReference type="GO" id="GO:0008757">
    <property type="term" value="F:S-adenosylmethionine-dependent methyltransferase activity"/>
    <property type="evidence" value="ECO:0007669"/>
    <property type="project" value="InterPro"/>
</dbReference>
<dbReference type="RefSeq" id="WP_079703697.1">
    <property type="nucleotide sequence ID" value="NZ_FUYR01000004.1"/>
</dbReference>
<dbReference type="STRING" id="572036.SAMN05661099_3190"/>
<dbReference type="GO" id="GO:0032259">
    <property type="term" value="P:methylation"/>
    <property type="evidence" value="ECO:0007669"/>
    <property type="project" value="UniProtKB-KW"/>
</dbReference>
<reference evidence="3" key="1">
    <citation type="submission" date="2017-02" db="EMBL/GenBank/DDBJ databases">
        <authorList>
            <person name="Varghese N."/>
            <person name="Submissions S."/>
        </authorList>
    </citation>
    <scope>NUCLEOTIDE SEQUENCE [LARGE SCALE GENOMIC DNA]</scope>
    <source>
        <strain evidence="3">DSM 22385</strain>
    </source>
</reference>
<dbReference type="EMBL" id="FUYR01000004">
    <property type="protein sequence ID" value="SKB87076.1"/>
    <property type="molecule type" value="Genomic_DNA"/>
</dbReference>
<gene>
    <name evidence="2" type="ORF">SAMN05661099_3190</name>
</gene>
<keyword evidence="2" id="KW-0808">Transferase</keyword>
<dbReference type="CDD" id="cd02440">
    <property type="entry name" value="AdoMet_MTases"/>
    <property type="match status" value="1"/>
</dbReference>
<dbReference type="Proteomes" id="UP000189981">
    <property type="component" value="Unassembled WGS sequence"/>
</dbReference>
<dbReference type="Pfam" id="PF08241">
    <property type="entry name" value="Methyltransf_11"/>
    <property type="match status" value="1"/>
</dbReference>
<proteinExistence type="predicted"/>
<dbReference type="OrthoDB" id="9770553at2"/>
<keyword evidence="2" id="KW-0489">Methyltransferase</keyword>
<dbReference type="InterPro" id="IPR013216">
    <property type="entry name" value="Methyltransf_11"/>
</dbReference>
<dbReference type="PANTHER" id="PTHR45036">
    <property type="entry name" value="METHYLTRANSFERASE LIKE 7B"/>
    <property type="match status" value="1"/>
</dbReference>
<dbReference type="SUPFAM" id="SSF53335">
    <property type="entry name" value="S-adenosyl-L-methionine-dependent methyltransferases"/>
    <property type="match status" value="1"/>
</dbReference>
<feature type="domain" description="Methyltransferase type 11" evidence="1">
    <location>
        <begin position="42"/>
        <end position="132"/>
    </location>
</feature>
<name>A0A1T5ET15_9SPHI</name>